<protein>
    <recommendedName>
        <fullName evidence="2">Gfd2/YDR514C-like C-terminal domain-containing protein</fullName>
    </recommendedName>
</protein>
<dbReference type="EMBL" id="JARVKF010000068">
    <property type="protein sequence ID" value="KAK9423602.1"/>
    <property type="molecule type" value="Genomic_DNA"/>
</dbReference>
<gene>
    <name evidence="3" type="ORF">SUNI508_04083</name>
</gene>
<feature type="compositionally biased region" description="Low complexity" evidence="1">
    <location>
        <begin position="491"/>
        <end position="504"/>
    </location>
</feature>
<feature type="compositionally biased region" description="Polar residues" evidence="1">
    <location>
        <begin position="479"/>
        <end position="488"/>
    </location>
</feature>
<dbReference type="Pfam" id="PF21762">
    <property type="entry name" value="DEDDh_C"/>
    <property type="match status" value="1"/>
</dbReference>
<sequence>MAADCVYLLGSGCFGDSIFSPMLETSLHGTAFSPSQPLQKLPLIFNLAKAREAISRTLGKIAKTGKLYARTRTVMKRWTKKSKTPVKSPVDELLEHEIRSLDGLKQISKKSRLVAFDCEFLLKENRATEIGLACLKDMTPSQPFQKLARFVEHHKVEAASVKISEHYSFRSAEIARYHRSWPRESFSFGQEQYVAVERLEEGLGEIVQNYKDGSTECLVLVAYSMDRDIEAMRRDFPRLAANFSFIVDIRTIMRSTMACEEQKIPGIGKSLNILGYPASGPPRRGPGSPEQYHNAGNDAVKTLAVLCGLMNPQNVKVFKASACVDLSMTNIQKGICDPPRNRENVVILETYNAGVSQPEYLNSPMEFAAFVTRYTCPKLVGISRKKVQLKGGKNMMLNRGWAVMPDEGASLNMITATNGKVIRGTCLKSVHYTATLTAAGEAPTRDLGGRITRENSSSAKTEARVFEIMARNSPILRGQTKQPSQVEAKQQVRAAQHQSQTQQEVEQHKGTEDSEGRSRGRKKKKRQRASSHSDQKVASSLAAGPSQPEASKQPSKGQLLGEHKRLAQDELLGDSSQSDRVNQPDPDESKKSAGTKDLERPKEPSEVKHPENMARDEESPQRRTKEEVRAPQRPAKIERHLSVDLRVGLRLHETMPRSGLLRMLSQSQVG</sequence>
<feature type="compositionally biased region" description="Basic residues" evidence="1">
    <location>
        <begin position="519"/>
        <end position="529"/>
    </location>
</feature>
<evidence type="ECO:0000313" key="4">
    <source>
        <dbReference type="Proteomes" id="UP001408356"/>
    </source>
</evidence>
<dbReference type="SUPFAM" id="SSF53098">
    <property type="entry name" value="Ribonuclease H-like"/>
    <property type="match status" value="1"/>
</dbReference>
<evidence type="ECO:0000256" key="1">
    <source>
        <dbReference type="SAM" id="MobiDB-lite"/>
    </source>
</evidence>
<evidence type="ECO:0000259" key="2">
    <source>
        <dbReference type="Pfam" id="PF21762"/>
    </source>
</evidence>
<reference evidence="3 4" key="1">
    <citation type="journal article" date="2024" name="J. Plant Pathol.">
        <title>Sequence and assembly of the genome of Seiridium unicorne, isolate CBS 538.82, causal agent of cypress canker disease.</title>
        <authorList>
            <person name="Scali E."/>
            <person name="Rocca G.D."/>
            <person name="Danti R."/>
            <person name="Garbelotto M."/>
            <person name="Barberini S."/>
            <person name="Baroncelli R."/>
            <person name="Emiliani G."/>
        </authorList>
    </citation>
    <scope>NUCLEOTIDE SEQUENCE [LARGE SCALE GENOMIC DNA]</scope>
    <source>
        <strain evidence="3 4">BM-138-508</strain>
    </source>
</reference>
<dbReference type="PANTHER" id="PTHR28083">
    <property type="entry name" value="GOOD FOR FULL DBP5 ACTIVITY PROTEIN 2"/>
    <property type="match status" value="1"/>
</dbReference>
<dbReference type="PANTHER" id="PTHR28083:SF1">
    <property type="entry name" value="GOOD FOR FULL DBP5 ACTIVITY PROTEIN 2"/>
    <property type="match status" value="1"/>
</dbReference>
<proteinExistence type="predicted"/>
<feature type="region of interest" description="Disordered" evidence="1">
    <location>
        <begin position="474"/>
        <end position="559"/>
    </location>
</feature>
<dbReference type="Proteomes" id="UP001408356">
    <property type="component" value="Unassembled WGS sequence"/>
</dbReference>
<keyword evidence="4" id="KW-1185">Reference proteome</keyword>
<feature type="compositionally biased region" description="Basic and acidic residues" evidence="1">
    <location>
        <begin position="505"/>
        <end position="518"/>
    </location>
</feature>
<comment type="caution">
    <text evidence="3">The sequence shown here is derived from an EMBL/GenBank/DDBJ whole genome shotgun (WGS) entry which is preliminary data.</text>
</comment>
<evidence type="ECO:0000313" key="3">
    <source>
        <dbReference type="EMBL" id="KAK9423602.1"/>
    </source>
</evidence>
<accession>A0ABR2V9M9</accession>
<dbReference type="InterPro" id="IPR012337">
    <property type="entry name" value="RNaseH-like_sf"/>
</dbReference>
<dbReference type="InterPro" id="IPR048519">
    <property type="entry name" value="Gfd2/YDR514C-like_C"/>
</dbReference>
<name>A0ABR2V9M9_9PEZI</name>
<feature type="domain" description="Gfd2/YDR514C-like C-terminal" evidence="2">
    <location>
        <begin position="113"/>
        <end position="308"/>
    </location>
</feature>
<feature type="region of interest" description="Disordered" evidence="1">
    <location>
        <begin position="572"/>
        <end position="635"/>
    </location>
</feature>
<feature type="compositionally biased region" description="Basic and acidic residues" evidence="1">
    <location>
        <begin position="587"/>
        <end position="635"/>
    </location>
</feature>
<organism evidence="3 4">
    <name type="scientific">Seiridium unicorne</name>
    <dbReference type="NCBI Taxonomy" id="138068"/>
    <lineage>
        <taxon>Eukaryota</taxon>
        <taxon>Fungi</taxon>
        <taxon>Dikarya</taxon>
        <taxon>Ascomycota</taxon>
        <taxon>Pezizomycotina</taxon>
        <taxon>Sordariomycetes</taxon>
        <taxon>Xylariomycetidae</taxon>
        <taxon>Amphisphaeriales</taxon>
        <taxon>Sporocadaceae</taxon>
        <taxon>Seiridium</taxon>
    </lineage>
</organism>
<dbReference type="InterPro" id="IPR040151">
    <property type="entry name" value="Gfd2/YDR514C-like"/>
</dbReference>